<accession>A0AAN9T1H2</accession>
<evidence type="ECO:0000313" key="2">
    <source>
        <dbReference type="Proteomes" id="UP001386955"/>
    </source>
</evidence>
<comment type="caution">
    <text evidence="1">The sequence shown here is derived from an EMBL/GenBank/DDBJ whole genome shotgun (WGS) entry which is preliminary data.</text>
</comment>
<dbReference type="EMBL" id="JAYMYS010000001">
    <property type="protein sequence ID" value="KAK7412602.1"/>
    <property type="molecule type" value="Genomic_DNA"/>
</dbReference>
<evidence type="ECO:0000313" key="1">
    <source>
        <dbReference type="EMBL" id="KAK7412602.1"/>
    </source>
</evidence>
<reference evidence="1 2" key="1">
    <citation type="submission" date="2024-01" db="EMBL/GenBank/DDBJ databases">
        <title>The genomes of 5 underutilized Papilionoideae crops provide insights into root nodulation and disease resistanc.</title>
        <authorList>
            <person name="Jiang F."/>
        </authorList>
    </citation>
    <scope>NUCLEOTIDE SEQUENCE [LARGE SCALE GENOMIC DNA]</scope>
    <source>
        <strain evidence="1">DUOXIRENSHENG_FW03</strain>
        <tissue evidence="1">Leaves</tissue>
    </source>
</reference>
<protein>
    <submittedName>
        <fullName evidence="1">Uncharacterized protein</fullName>
    </submittedName>
</protein>
<dbReference type="Proteomes" id="UP001386955">
    <property type="component" value="Unassembled WGS sequence"/>
</dbReference>
<keyword evidence="2" id="KW-1185">Reference proteome</keyword>
<dbReference type="AlphaFoldDB" id="A0AAN9T1H2"/>
<name>A0AAN9T1H2_PSOTE</name>
<gene>
    <name evidence="1" type="ORF">VNO78_04089</name>
</gene>
<sequence length="71" mass="8307">MLSSEVLMIVIPETEWPVLNSVQHPSNQSPYRTFFFSSVRFPIPTREIHSNHTFPSSERESYIIWIKTGIN</sequence>
<organism evidence="1 2">
    <name type="scientific">Psophocarpus tetragonolobus</name>
    <name type="common">Winged bean</name>
    <name type="synonym">Dolichos tetragonolobus</name>
    <dbReference type="NCBI Taxonomy" id="3891"/>
    <lineage>
        <taxon>Eukaryota</taxon>
        <taxon>Viridiplantae</taxon>
        <taxon>Streptophyta</taxon>
        <taxon>Embryophyta</taxon>
        <taxon>Tracheophyta</taxon>
        <taxon>Spermatophyta</taxon>
        <taxon>Magnoliopsida</taxon>
        <taxon>eudicotyledons</taxon>
        <taxon>Gunneridae</taxon>
        <taxon>Pentapetalae</taxon>
        <taxon>rosids</taxon>
        <taxon>fabids</taxon>
        <taxon>Fabales</taxon>
        <taxon>Fabaceae</taxon>
        <taxon>Papilionoideae</taxon>
        <taxon>50 kb inversion clade</taxon>
        <taxon>NPAAA clade</taxon>
        <taxon>indigoferoid/millettioid clade</taxon>
        <taxon>Phaseoleae</taxon>
        <taxon>Psophocarpus</taxon>
    </lineage>
</organism>
<proteinExistence type="predicted"/>